<feature type="transmembrane region" description="Helical" evidence="2">
    <location>
        <begin position="30"/>
        <end position="50"/>
    </location>
</feature>
<organism evidence="3 4">
    <name type="scientific">Acinetobacter venetianus</name>
    <dbReference type="NCBI Taxonomy" id="52133"/>
    <lineage>
        <taxon>Bacteria</taxon>
        <taxon>Pseudomonadati</taxon>
        <taxon>Pseudomonadota</taxon>
        <taxon>Gammaproteobacteria</taxon>
        <taxon>Moraxellales</taxon>
        <taxon>Moraxellaceae</taxon>
        <taxon>Acinetobacter</taxon>
    </lineage>
</organism>
<comment type="caution">
    <text evidence="3">The sequence shown here is derived from an EMBL/GenBank/DDBJ whole genome shotgun (WGS) entry which is preliminary data.</text>
</comment>
<keyword evidence="2" id="KW-0812">Transmembrane</keyword>
<keyword evidence="2" id="KW-0472">Membrane</keyword>
<keyword evidence="2" id="KW-1133">Transmembrane helix</keyword>
<evidence type="ECO:0000313" key="3">
    <source>
        <dbReference type="EMBL" id="KXZ71446.1"/>
    </source>
</evidence>
<dbReference type="AlphaFoldDB" id="A0A150HXI9"/>
<evidence type="ECO:0000256" key="2">
    <source>
        <dbReference type="SAM" id="Phobius"/>
    </source>
</evidence>
<dbReference type="PATRIC" id="fig|52133.19.peg.1326"/>
<sequence>MKNIFLGILVVILGISLSLYLFISSDKFSGAEFVALSLGFAVIGLIVGFAKEVQEFTIAGNGVKLKQLRSEAERQIKELERAKVELFRLILPHVLQGSQQTLNQIDPRIKSFLNIFDQIQTFRIVTELKPQIEDVLHVLLICQYGKLRSLYDDSKTIENSFEELDSPSWLFISLSNEKVDQFMKFNSQYQDSDIAKKDLVEGIQAYAKLYEIKVKLDKITP</sequence>
<dbReference type="Proteomes" id="UP000075544">
    <property type="component" value="Unassembled WGS sequence"/>
</dbReference>
<dbReference type="EMBL" id="JRHX01000035">
    <property type="protein sequence ID" value="KXZ71446.1"/>
    <property type="molecule type" value="Genomic_DNA"/>
</dbReference>
<feature type="transmembrane region" description="Helical" evidence="2">
    <location>
        <begin position="6"/>
        <end position="23"/>
    </location>
</feature>
<feature type="coiled-coil region" evidence="1">
    <location>
        <begin position="62"/>
        <end position="89"/>
    </location>
</feature>
<keyword evidence="1" id="KW-0175">Coiled coil</keyword>
<protein>
    <submittedName>
        <fullName evidence="3">Uncharacterized protein</fullName>
    </submittedName>
</protein>
<evidence type="ECO:0000313" key="4">
    <source>
        <dbReference type="Proteomes" id="UP000075544"/>
    </source>
</evidence>
<evidence type="ECO:0000256" key="1">
    <source>
        <dbReference type="SAM" id="Coils"/>
    </source>
</evidence>
<gene>
    <name evidence="3" type="ORF">AVENLUH13518_01303</name>
</gene>
<reference evidence="3 4" key="1">
    <citation type="journal article" date="2016" name="Sci. Rep.">
        <title>Genomic and phenotypic characterization of the species Acinetobacter venetianus.</title>
        <authorList>
            <person name="Fondi M."/>
            <person name="Maida I."/>
            <person name="Perrin E."/>
            <person name="Orlandini V."/>
            <person name="La Torre L."/>
            <person name="Bosi E."/>
            <person name="Negroni A."/>
            <person name="Zanaroli G."/>
            <person name="Fava F."/>
            <person name="Decorosi F."/>
            <person name="Giovannetti L."/>
            <person name="Viti C."/>
            <person name="Vaneechoutte M."/>
            <person name="Dijkshoorn L."/>
            <person name="Fani R."/>
        </authorList>
    </citation>
    <scope>NUCLEOTIDE SEQUENCE [LARGE SCALE GENOMIC DNA]</scope>
    <source>
        <strain evidence="3 4">LUH13518</strain>
    </source>
</reference>
<name>A0A150HXI9_9GAMM</name>
<dbReference type="RefSeq" id="WP_061524441.1">
    <property type="nucleotide sequence ID" value="NZ_JRHX01000035.1"/>
</dbReference>
<accession>A0A150HXI9</accession>
<proteinExistence type="predicted"/>